<evidence type="ECO:0000313" key="2">
    <source>
        <dbReference type="Proteomes" id="UP000281553"/>
    </source>
</evidence>
<gene>
    <name evidence="1" type="ORF">DILT_LOCUS763</name>
</gene>
<sequence>MARYARELDPPLDPHADYLSRSSALGARFIAANPVVRPFRLMKSGVCPAESSRVSDLHVNLFMGVSSPLQPNASITLQAVLTRRASGRLPTVIPLSMRTASGSCVLAVNVSTL</sequence>
<evidence type="ECO:0000313" key="1">
    <source>
        <dbReference type="EMBL" id="VDK36362.1"/>
    </source>
</evidence>
<dbReference type="EMBL" id="UYRU01003718">
    <property type="protein sequence ID" value="VDK36362.1"/>
    <property type="molecule type" value="Genomic_DNA"/>
</dbReference>
<dbReference type="AlphaFoldDB" id="A0A3P6PHR5"/>
<accession>A0A3P6PHR5</accession>
<dbReference type="Proteomes" id="UP000281553">
    <property type="component" value="Unassembled WGS sequence"/>
</dbReference>
<keyword evidence="2" id="KW-1185">Reference proteome</keyword>
<organism evidence="1 2">
    <name type="scientific">Dibothriocephalus latus</name>
    <name type="common">Fish tapeworm</name>
    <name type="synonym">Diphyllobothrium latum</name>
    <dbReference type="NCBI Taxonomy" id="60516"/>
    <lineage>
        <taxon>Eukaryota</taxon>
        <taxon>Metazoa</taxon>
        <taxon>Spiralia</taxon>
        <taxon>Lophotrochozoa</taxon>
        <taxon>Platyhelminthes</taxon>
        <taxon>Cestoda</taxon>
        <taxon>Eucestoda</taxon>
        <taxon>Diphyllobothriidea</taxon>
        <taxon>Diphyllobothriidae</taxon>
        <taxon>Dibothriocephalus</taxon>
    </lineage>
</organism>
<protein>
    <submittedName>
        <fullName evidence="1">Uncharacterized protein</fullName>
    </submittedName>
</protein>
<proteinExistence type="predicted"/>
<reference evidence="1 2" key="1">
    <citation type="submission" date="2018-11" db="EMBL/GenBank/DDBJ databases">
        <authorList>
            <consortium name="Pathogen Informatics"/>
        </authorList>
    </citation>
    <scope>NUCLEOTIDE SEQUENCE [LARGE SCALE GENOMIC DNA]</scope>
</reference>
<name>A0A3P6PHR5_DIBLA</name>